<dbReference type="Gene3D" id="3.60.21.10">
    <property type="match status" value="1"/>
</dbReference>
<dbReference type="GO" id="GO:0008758">
    <property type="term" value="F:UDP-2,3-diacylglucosamine hydrolase activity"/>
    <property type="evidence" value="ECO:0007669"/>
    <property type="project" value="TreeGrafter"/>
</dbReference>
<proteinExistence type="predicted"/>
<name>A0A5Q2F9G0_9ACTN</name>
<dbReference type="InterPro" id="IPR029052">
    <property type="entry name" value="Metallo-depent_PP-like"/>
</dbReference>
<gene>
    <name evidence="2" type="ORF">Rai3103_04350</name>
</gene>
<keyword evidence="3" id="KW-1185">Reference proteome</keyword>
<dbReference type="InterPro" id="IPR043461">
    <property type="entry name" value="LpxH-like"/>
</dbReference>
<dbReference type="GO" id="GO:0016020">
    <property type="term" value="C:membrane"/>
    <property type="evidence" value="ECO:0007669"/>
    <property type="project" value="GOC"/>
</dbReference>
<accession>A0A5Q2F9G0</accession>
<protein>
    <submittedName>
        <fullName evidence="2">Serine/threonine protein phosphatase</fullName>
    </submittedName>
</protein>
<sequence length="308" mass="36103">MQTMGRLTEAYRHARVEEFGADTKYVFLSDIHRGDGSIADEFAKNKNIYVAALEWYHAEGYTYVEVGDGDELWENRDWKHILWANGSPYRRLKRFFDDGRLIFLYGNHNIQLQDPAFARACFDTIPDDLGRPTPFMPGLEPLGSLVLRHRDTGQEILVVHGHQGDMANDQLWPFTMWTFRVFWKYMHAFGIRSPSSPTRNMFKRHKVERNYRKWIIEHQTALICGHTHRQKFPRDGVPYFNTGCCTFPAYITGIELVGDQIQLIGWRIEPDEHRYLHVKRRVLAGPEPISVYQSPHEPGQPYRPGPRW</sequence>
<dbReference type="GO" id="GO:0009245">
    <property type="term" value="P:lipid A biosynthetic process"/>
    <property type="evidence" value="ECO:0007669"/>
    <property type="project" value="TreeGrafter"/>
</dbReference>
<dbReference type="KEGG" id="rain:Rai3103_04350"/>
<feature type="region of interest" description="Disordered" evidence="1">
    <location>
        <begin position="289"/>
        <end position="308"/>
    </location>
</feature>
<organism evidence="2 3">
    <name type="scientific">Raineyella fluvialis</name>
    <dbReference type="NCBI Taxonomy" id="2662261"/>
    <lineage>
        <taxon>Bacteria</taxon>
        <taxon>Bacillati</taxon>
        <taxon>Actinomycetota</taxon>
        <taxon>Actinomycetes</taxon>
        <taxon>Propionibacteriales</taxon>
        <taxon>Propionibacteriaceae</taxon>
        <taxon>Raineyella</taxon>
    </lineage>
</organism>
<dbReference type="AlphaFoldDB" id="A0A5Q2F9G0"/>
<dbReference type="PANTHER" id="PTHR34990">
    <property type="entry name" value="UDP-2,3-DIACYLGLUCOSAMINE HYDROLASE-RELATED"/>
    <property type="match status" value="1"/>
</dbReference>
<evidence type="ECO:0000313" key="3">
    <source>
        <dbReference type="Proteomes" id="UP000386847"/>
    </source>
</evidence>
<dbReference type="SUPFAM" id="SSF56300">
    <property type="entry name" value="Metallo-dependent phosphatases"/>
    <property type="match status" value="1"/>
</dbReference>
<evidence type="ECO:0000313" key="2">
    <source>
        <dbReference type="EMBL" id="QGF23021.1"/>
    </source>
</evidence>
<dbReference type="EMBL" id="CP045725">
    <property type="protein sequence ID" value="QGF23021.1"/>
    <property type="molecule type" value="Genomic_DNA"/>
</dbReference>
<dbReference type="RefSeq" id="WP_153571548.1">
    <property type="nucleotide sequence ID" value="NZ_CP045725.1"/>
</dbReference>
<reference evidence="2 3" key="1">
    <citation type="submission" date="2019-10" db="EMBL/GenBank/DDBJ databases">
        <title>Genomic analysis of Raineyella sp. CBA3103.</title>
        <authorList>
            <person name="Roh S.W."/>
        </authorList>
    </citation>
    <scope>NUCLEOTIDE SEQUENCE [LARGE SCALE GENOMIC DNA]</scope>
    <source>
        <strain evidence="2 3">CBA3103</strain>
    </source>
</reference>
<dbReference type="Proteomes" id="UP000386847">
    <property type="component" value="Chromosome"/>
</dbReference>
<evidence type="ECO:0000256" key="1">
    <source>
        <dbReference type="SAM" id="MobiDB-lite"/>
    </source>
</evidence>
<dbReference type="PANTHER" id="PTHR34990:SF2">
    <property type="entry name" value="BLL8164 PROTEIN"/>
    <property type="match status" value="1"/>
</dbReference>